<organism evidence="1">
    <name type="scientific">marine metagenome</name>
    <dbReference type="NCBI Taxonomy" id="408172"/>
    <lineage>
        <taxon>unclassified sequences</taxon>
        <taxon>metagenomes</taxon>
        <taxon>ecological metagenomes</taxon>
    </lineage>
</organism>
<protein>
    <recommendedName>
        <fullName evidence="2">SbsA Ig-like domain-containing protein</fullName>
    </recommendedName>
</protein>
<feature type="non-terminal residue" evidence="1">
    <location>
        <position position="1"/>
    </location>
</feature>
<evidence type="ECO:0000313" key="1">
    <source>
        <dbReference type="EMBL" id="SVD94558.1"/>
    </source>
</evidence>
<dbReference type="AlphaFoldDB" id="A0A382ZIM8"/>
<name>A0A382ZIM8_9ZZZZ</name>
<dbReference type="EMBL" id="UINC01183684">
    <property type="protein sequence ID" value="SVD94558.1"/>
    <property type="molecule type" value="Genomic_DNA"/>
</dbReference>
<proteinExistence type="predicted"/>
<accession>A0A382ZIM8</accession>
<gene>
    <name evidence="1" type="ORF">METZ01_LOCUS447412</name>
</gene>
<reference evidence="1" key="1">
    <citation type="submission" date="2018-05" db="EMBL/GenBank/DDBJ databases">
        <authorList>
            <person name="Lanie J.A."/>
            <person name="Ng W.-L."/>
            <person name="Kazmierczak K.M."/>
            <person name="Andrzejewski T.M."/>
            <person name="Davidsen T.M."/>
            <person name="Wayne K.J."/>
            <person name="Tettelin H."/>
            <person name="Glass J.I."/>
            <person name="Rusch D."/>
            <person name="Podicherti R."/>
            <person name="Tsui H.-C.T."/>
            <person name="Winkler M.E."/>
        </authorList>
    </citation>
    <scope>NUCLEOTIDE SEQUENCE</scope>
</reference>
<evidence type="ECO:0008006" key="2">
    <source>
        <dbReference type="Google" id="ProtNLM"/>
    </source>
</evidence>
<feature type="non-terminal residue" evidence="1">
    <location>
        <position position="257"/>
    </location>
</feature>
<sequence>NSSDLDYVSDNSLTLNGGSIKDFVGNNANLALPNPGAEGSLGANKDLVIDNIGPSVTSVSSSTSDGAYKAGEVIVITVSLNENTIVTGSPQITLETGATDGVGVYSSGSGGTALSFNYTVDASHNSPDLDYVSTTALALNGGTMKDMVGLNADLTLPALGTAGSLSSNKNIVIDNIAPTISTASVQDNGTLPVLADSKITFTTSEGVTTATMLLESKLGDSVTGALTVDDATHVSVNLSSPFTSGDELTLTINALTD</sequence>